<proteinExistence type="inferred from homology"/>
<dbReference type="PANTHER" id="PTHR30576">
    <property type="entry name" value="COLANIC BIOSYNTHESIS UDP-GLUCOSE LIPID CARRIER TRANSFERASE"/>
    <property type="match status" value="1"/>
</dbReference>
<dbReference type="GO" id="GO:0016780">
    <property type="term" value="F:phosphotransferase activity, for other substituted phosphate groups"/>
    <property type="evidence" value="ECO:0007669"/>
    <property type="project" value="TreeGrafter"/>
</dbReference>
<dbReference type="Pfam" id="PF02397">
    <property type="entry name" value="Bac_transf"/>
    <property type="match status" value="1"/>
</dbReference>
<organism evidence="4 5">
    <name type="scientific">Blautia producta</name>
    <dbReference type="NCBI Taxonomy" id="33035"/>
    <lineage>
        <taxon>Bacteria</taxon>
        <taxon>Bacillati</taxon>
        <taxon>Bacillota</taxon>
        <taxon>Clostridia</taxon>
        <taxon>Lachnospirales</taxon>
        <taxon>Lachnospiraceae</taxon>
        <taxon>Blautia</taxon>
    </lineage>
</organism>
<evidence type="ECO:0000256" key="1">
    <source>
        <dbReference type="ARBA" id="ARBA00006464"/>
    </source>
</evidence>
<accession>A0A7G5MRP4</accession>
<keyword evidence="2" id="KW-0472">Membrane</keyword>
<feature type="transmembrane region" description="Helical" evidence="2">
    <location>
        <begin position="58"/>
        <end position="81"/>
    </location>
</feature>
<gene>
    <name evidence="4" type="ORF">E5259_06600</name>
</gene>
<evidence type="ECO:0000313" key="5">
    <source>
        <dbReference type="Proteomes" id="UP000515789"/>
    </source>
</evidence>
<dbReference type="AlphaFoldDB" id="A0A7G5MRP4"/>
<feature type="domain" description="Bacterial sugar transferase" evidence="3">
    <location>
        <begin position="53"/>
        <end position="225"/>
    </location>
</feature>
<name>A0A7G5MRP4_9FIRM</name>
<keyword evidence="4" id="KW-0808">Transferase</keyword>
<reference evidence="4 5" key="1">
    <citation type="submission" date="2019-04" db="EMBL/GenBank/DDBJ databases">
        <authorList>
            <person name="Schori C."/>
            <person name="Ahrens C."/>
        </authorList>
    </citation>
    <scope>NUCLEOTIDE SEQUENCE [LARGE SCALE GENOMIC DNA]</scope>
    <source>
        <strain evidence="4 5">DSM 2950</strain>
    </source>
</reference>
<evidence type="ECO:0000259" key="3">
    <source>
        <dbReference type="Pfam" id="PF02397"/>
    </source>
</evidence>
<keyword evidence="2" id="KW-0812">Transmembrane</keyword>
<protein>
    <submittedName>
        <fullName evidence="4">Sugar transferase</fullName>
    </submittedName>
</protein>
<evidence type="ECO:0000256" key="2">
    <source>
        <dbReference type="SAM" id="Phobius"/>
    </source>
</evidence>
<dbReference type="Proteomes" id="UP000515789">
    <property type="component" value="Chromosome"/>
</dbReference>
<evidence type="ECO:0000313" key="4">
    <source>
        <dbReference type="EMBL" id="QMW77287.1"/>
    </source>
</evidence>
<sequence>MRKENIHMVDINELSFSQKAEIADYIKRDNLTIVNHKLKPAEVKDSFYTRYGKRCIDIVFSLLALIVTAPINLVLAVITFFDVGCPVLFHQKRIGIEGRKFTIYKFRNMTNETDANGELLPPSQRVTKWGKIARKTSLDELLNFVSVLKGDMSIIGPRPLLDYYFERLSDRHKTIYKVRPGLECPAPQHVDHCLSWQERLDNYVWYAENCSFMLDVRLLFRMVAIALDRRSTSSRSQAKTGGLMGYDTDGNVIYTKAVPDRFVDEFLTTHGYKSIDEAVADRYSERNCA</sequence>
<comment type="similarity">
    <text evidence="1">Belongs to the bacterial sugar transferase family.</text>
</comment>
<keyword evidence="2" id="KW-1133">Transmembrane helix</keyword>
<dbReference type="InterPro" id="IPR003362">
    <property type="entry name" value="Bact_transf"/>
</dbReference>
<dbReference type="PANTHER" id="PTHR30576:SF8">
    <property type="entry name" value="UNDECAPRENYL-PHOSPHATE GALACTOSE PHOSPHOTRANSFERASE"/>
    <property type="match status" value="1"/>
</dbReference>
<dbReference type="EMBL" id="CP039126">
    <property type="protein sequence ID" value="QMW77287.1"/>
    <property type="molecule type" value="Genomic_DNA"/>
</dbReference>